<sequence length="283" mass="30596">MSLARAMTKRMKRTEAPADKMPSRSKSVKNPTLQIDRNQISLPVALLSTTNTLVYDAPDLANVDFAAMRAASSSTSTHSSADDSDHSTSGRSRASSQGSRDTLTDASSVESSPTSPAPNHLSGYFPAPNGKQLRKSASTNSLSQVKENPSEPTEPVPAIPQRALSHSKRAHVQLAQKRSMQNLGSRGNSISSRGSLGSLREQRNSVDMFNIATVSEEPAPFAAELEQLNEVVEEFSGVARSAEEEADLETMRKRNLATFCAADYLAEIQPLYSDMVAPRMAWI</sequence>
<feature type="region of interest" description="Disordered" evidence="1">
    <location>
        <begin position="1"/>
        <end position="35"/>
    </location>
</feature>
<dbReference type="Proteomes" id="UP001521222">
    <property type="component" value="Unassembled WGS sequence"/>
</dbReference>
<reference evidence="2 3" key="1">
    <citation type="submission" date="2024-02" db="EMBL/GenBank/DDBJ databases">
        <title>De novo assembly and annotation of 12 fungi associated with fruit tree decline syndrome in Ontario, Canada.</title>
        <authorList>
            <person name="Sulman M."/>
            <person name="Ellouze W."/>
            <person name="Ilyukhin E."/>
        </authorList>
    </citation>
    <scope>NUCLEOTIDE SEQUENCE [LARGE SCALE GENOMIC DNA]</scope>
    <source>
        <strain evidence="2 3">M97-236</strain>
    </source>
</reference>
<dbReference type="EMBL" id="JAKIXB020000004">
    <property type="protein sequence ID" value="KAL1609282.1"/>
    <property type="molecule type" value="Genomic_DNA"/>
</dbReference>
<feature type="compositionally biased region" description="Low complexity" evidence="1">
    <location>
        <begin position="89"/>
        <end position="100"/>
    </location>
</feature>
<evidence type="ECO:0000313" key="2">
    <source>
        <dbReference type="EMBL" id="KAL1609282.1"/>
    </source>
</evidence>
<protein>
    <submittedName>
        <fullName evidence="2">Uncharacterized protein</fullName>
    </submittedName>
</protein>
<evidence type="ECO:0000313" key="3">
    <source>
        <dbReference type="Proteomes" id="UP001521222"/>
    </source>
</evidence>
<keyword evidence="3" id="KW-1185">Reference proteome</keyword>
<feature type="compositionally biased region" description="Polar residues" evidence="1">
    <location>
        <begin position="104"/>
        <end position="114"/>
    </location>
</feature>
<organism evidence="2 3">
    <name type="scientific">Nothophoma quercina</name>
    <dbReference type="NCBI Taxonomy" id="749835"/>
    <lineage>
        <taxon>Eukaryota</taxon>
        <taxon>Fungi</taxon>
        <taxon>Dikarya</taxon>
        <taxon>Ascomycota</taxon>
        <taxon>Pezizomycotina</taxon>
        <taxon>Dothideomycetes</taxon>
        <taxon>Pleosporomycetidae</taxon>
        <taxon>Pleosporales</taxon>
        <taxon>Pleosporineae</taxon>
        <taxon>Didymellaceae</taxon>
        <taxon>Nothophoma</taxon>
    </lineage>
</organism>
<evidence type="ECO:0000256" key="1">
    <source>
        <dbReference type="SAM" id="MobiDB-lite"/>
    </source>
</evidence>
<feature type="region of interest" description="Disordered" evidence="1">
    <location>
        <begin position="73"/>
        <end position="158"/>
    </location>
</feature>
<gene>
    <name evidence="2" type="ORF">SLS59_001647</name>
</gene>
<proteinExistence type="predicted"/>
<accession>A0ABR3RZ55</accession>
<feature type="compositionally biased region" description="Basic and acidic residues" evidence="1">
    <location>
        <begin position="13"/>
        <end position="22"/>
    </location>
</feature>
<name>A0ABR3RZ55_9PLEO</name>
<comment type="caution">
    <text evidence="2">The sequence shown here is derived from an EMBL/GenBank/DDBJ whole genome shotgun (WGS) entry which is preliminary data.</text>
</comment>
<feature type="compositionally biased region" description="Polar residues" evidence="1">
    <location>
        <begin position="24"/>
        <end position="35"/>
    </location>
</feature>
<feature type="compositionally biased region" description="Polar residues" evidence="1">
    <location>
        <begin position="135"/>
        <end position="151"/>
    </location>
</feature>